<evidence type="ECO:0000256" key="1">
    <source>
        <dbReference type="SAM" id="MobiDB-lite"/>
    </source>
</evidence>
<feature type="compositionally biased region" description="Basic and acidic residues" evidence="1">
    <location>
        <begin position="468"/>
        <end position="487"/>
    </location>
</feature>
<proteinExistence type="predicted"/>
<dbReference type="EMBL" id="QXGC01003348">
    <property type="protein sequence ID" value="KAE9176456.1"/>
    <property type="molecule type" value="Genomic_DNA"/>
</dbReference>
<feature type="compositionally biased region" description="Polar residues" evidence="1">
    <location>
        <begin position="121"/>
        <end position="138"/>
    </location>
</feature>
<sequence>MEGEQWMQPGICITVTAIEIANLERRESTITSVDDLDQLWQEETAQSSPIQEHVSSSEETSIPLPQSPASSKIPRLGGDPEQWQTATRGRQPSVALTPNRIPGNPTTVKTPRSILKYSPDSKPTSNKTDQTHVLQNTARDTEEGHDERKSPAEVNRVKYGFQSQQMEKAERLIMTQVREKRVPCTSDEIDRIKRLDINHLKLGKKAGVKILKKCGLEEVKVDPNGNCQYYSVAMALLHRDCNNPGEVKLLETLTNKLKKGIAAAANHFFEEEFPHHSRVQMLEVQNGEEEELTPKQSAEALRCHFKDIAGSKSQPDSYIDRRSWGSTTTLRMLAKMLHRNIYMVEASKGVDKANFSLFTAGERVCNEKKFTTVKERIFSPEEAAQWMTQLQNECNKDIATTGPPIVLIFRTNHYNWLRFSSEEKAVPNEEDNENSRGLENTMDFNEDFPMEDTERAQLPANQEALLENEEKSGDEFKDNRVKSKGDKQQLQAENNEHDEIEQFGGTRKEELTVFSTAGVNALVPAHRQPLRELDMKDEAQVMQWCMQYEISEDVRGAWQRELLLCRESQKTFTPSQTPSNSTSGSQWFEAITAEASQEPGEPGTNGEGGVQKGVGRFTGETDKCTSTRQHMKQLRSQWNQKRPEWEIHTTEPFPTMPSTPGKWCAAILAAPNILRDLLQSHSSPDFILKLSWIHGRSENDMNA</sequence>
<feature type="region of interest" description="Disordered" evidence="1">
    <location>
        <begin position="424"/>
        <end position="445"/>
    </location>
</feature>
<dbReference type="Gene3D" id="3.90.70.80">
    <property type="match status" value="1"/>
</dbReference>
<name>A0A6G0MQV0_9STRA</name>
<evidence type="ECO:0000313" key="3">
    <source>
        <dbReference type="Proteomes" id="UP000476176"/>
    </source>
</evidence>
<evidence type="ECO:0008006" key="4">
    <source>
        <dbReference type="Google" id="ProtNLM"/>
    </source>
</evidence>
<feature type="compositionally biased region" description="Gly residues" evidence="1">
    <location>
        <begin position="603"/>
        <end position="612"/>
    </location>
</feature>
<gene>
    <name evidence="2" type="ORF">PF004_g26084</name>
</gene>
<feature type="region of interest" description="Disordered" evidence="1">
    <location>
        <begin position="595"/>
        <end position="641"/>
    </location>
</feature>
<dbReference type="InterPro" id="IPR038765">
    <property type="entry name" value="Papain-like_cys_pep_sf"/>
</dbReference>
<evidence type="ECO:0000313" key="2">
    <source>
        <dbReference type="EMBL" id="KAE9176456.1"/>
    </source>
</evidence>
<feature type="region of interest" description="Disordered" evidence="1">
    <location>
        <begin position="468"/>
        <end position="498"/>
    </location>
</feature>
<accession>A0A6G0MQV0</accession>
<dbReference type="SUPFAM" id="SSF54001">
    <property type="entry name" value="Cysteine proteinases"/>
    <property type="match status" value="1"/>
</dbReference>
<dbReference type="Proteomes" id="UP000476176">
    <property type="component" value="Unassembled WGS sequence"/>
</dbReference>
<organism evidence="2 3">
    <name type="scientific">Phytophthora fragariae</name>
    <dbReference type="NCBI Taxonomy" id="53985"/>
    <lineage>
        <taxon>Eukaryota</taxon>
        <taxon>Sar</taxon>
        <taxon>Stramenopiles</taxon>
        <taxon>Oomycota</taxon>
        <taxon>Peronosporomycetes</taxon>
        <taxon>Peronosporales</taxon>
        <taxon>Peronosporaceae</taxon>
        <taxon>Phytophthora</taxon>
    </lineage>
</organism>
<dbReference type="AlphaFoldDB" id="A0A6G0MQV0"/>
<feature type="region of interest" description="Disordered" evidence="1">
    <location>
        <begin position="44"/>
        <end position="153"/>
    </location>
</feature>
<feature type="compositionally biased region" description="Polar residues" evidence="1">
    <location>
        <begin position="626"/>
        <end position="640"/>
    </location>
</feature>
<comment type="caution">
    <text evidence="2">The sequence shown here is derived from an EMBL/GenBank/DDBJ whole genome shotgun (WGS) entry which is preliminary data.</text>
</comment>
<reference evidence="2 3" key="1">
    <citation type="submission" date="2018-09" db="EMBL/GenBank/DDBJ databases">
        <title>Genomic investigation of the strawberry pathogen Phytophthora fragariae indicates pathogenicity is determined by transcriptional variation in three key races.</title>
        <authorList>
            <person name="Adams T.M."/>
            <person name="Armitage A.D."/>
            <person name="Sobczyk M.K."/>
            <person name="Bates H.J."/>
            <person name="Dunwell J.M."/>
            <person name="Nellist C.F."/>
            <person name="Harrison R.J."/>
        </authorList>
    </citation>
    <scope>NUCLEOTIDE SEQUENCE [LARGE SCALE GENOMIC DNA]</scope>
    <source>
        <strain evidence="2 3">BC-23</strain>
    </source>
</reference>
<protein>
    <recommendedName>
        <fullName evidence="4">OTU domain-containing protein</fullName>
    </recommendedName>
</protein>
<dbReference type="CDD" id="cd22744">
    <property type="entry name" value="OTU"/>
    <property type="match status" value="1"/>
</dbReference>
<feature type="compositionally biased region" description="Polar residues" evidence="1">
    <location>
        <begin position="44"/>
        <end position="70"/>
    </location>
</feature>
<feature type="compositionally biased region" description="Polar residues" evidence="1">
    <location>
        <begin position="82"/>
        <end position="96"/>
    </location>
</feature>
<feature type="compositionally biased region" description="Basic and acidic residues" evidence="1">
    <location>
        <begin position="139"/>
        <end position="151"/>
    </location>
</feature>